<dbReference type="SUPFAM" id="SSF81452">
    <property type="entry name" value="Cytochrome c oxidase subunit III-like"/>
    <property type="match status" value="1"/>
</dbReference>
<feature type="transmembrane region" description="Helical" evidence="9">
    <location>
        <begin position="20"/>
        <end position="37"/>
    </location>
</feature>
<comment type="function">
    <text evidence="8">Component of the cytochrome c oxidase, the last enzyme in the mitochondrial electron transport chain which drives oxidative phosphorylation. The respiratory chain contains 3 multisubunit complexes succinate dehydrogenase (complex II, CII), ubiquinol-cytochrome c oxidoreductase (cytochrome b-c1 complex, complex III, CIII) and cytochrome c oxidase (complex IV, CIV), that cooperate to transfer electrons derived from NADH and succinate to molecular oxygen, creating an electrochemical gradient over the inner membrane that drives transmembrane transport and the ATP synthase. Cytochrome c oxidase is the component of the respiratory chain that catalyzes the reduction of oxygen to water. Electrons originating from reduced cytochrome c in the intermembrane space (IMS) are transferred via the dinuclear copper A center (CU(A)) of subunit 2 and heme A of subunit 1 to the active site in subunit 1, a binuclear center (BNC) formed by heme A3 and copper B (CU(B)). The BNC reduces molecular oxygen to 2 water molecules using 4 electrons from cytochrome c in the IMS and 4 protons from the mitochondrial matrix.</text>
</comment>
<dbReference type="GO" id="GO:0005739">
    <property type="term" value="C:mitochondrion"/>
    <property type="evidence" value="ECO:0007669"/>
    <property type="project" value="TreeGrafter"/>
</dbReference>
<evidence type="ECO:0000256" key="6">
    <source>
        <dbReference type="ARBA" id="ARBA00022989"/>
    </source>
</evidence>
<geneLocation type="mitochondrion" evidence="11"/>
<dbReference type="PROSITE" id="PS50253">
    <property type="entry name" value="COX3"/>
    <property type="match status" value="1"/>
</dbReference>
<evidence type="ECO:0000256" key="8">
    <source>
        <dbReference type="RuleBase" id="RU003375"/>
    </source>
</evidence>
<feature type="transmembrane region" description="Helical" evidence="9">
    <location>
        <begin position="241"/>
        <end position="262"/>
    </location>
</feature>
<evidence type="ECO:0000256" key="9">
    <source>
        <dbReference type="SAM" id="Phobius"/>
    </source>
</evidence>
<feature type="transmembrane region" description="Helical" evidence="9">
    <location>
        <begin position="199"/>
        <end position="220"/>
    </location>
</feature>
<comment type="similarity">
    <text evidence="2 8">Belongs to the cytochrome c oxidase subunit 3 family.</text>
</comment>
<dbReference type="EMBL" id="MK783262">
    <property type="protein sequence ID" value="QDP14174.1"/>
    <property type="molecule type" value="Genomic_DNA"/>
</dbReference>
<dbReference type="AlphaFoldDB" id="A0A516IDH3"/>
<sequence length="265" mass="29932">MKRVYLNRQQEIKYSPWPLLAGLSAFCLGGSLIGFFHRWSHASMTQLVIALIFLGLVASLWWRDIIREGTFMGEHTQVERKAFWLGFILFVCTEAMFFVSLFWAFFHSALAPAVELGCVYPPVGIMPIRVIGSPLIMTALLVGSGVLANWSLHAVKGNEKNACEVMGLALMMSVAFSYYQAMEYYEASFTIRDSVYGSVFFLITGFHGLHVTGGSIFLTVQLIRMYKGHFSTGHHLGLDMAVLYWHFVDVIWILVVIFVYGWGGW</sequence>
<feature type="transmembrane region" description="Helical" evidence="9">
    <location>
        <begin position="83"/>
        <end position="106"/>
    </location>
</feature>
<evidence type="ECO:0000259" key="10">
    <source>
        <dbReference type="PROSITE" id="PS50253"/>
    </source>
</evidence>
<reference evidence="11" key="1">
    <citation type="journal article" date="2019" name="Mitochondrial DNA Part B Resour">
        <title>Complete mitochondrial genome of the cockle Anadara antiquata (Linnaeus, 1758).</title>
        <authorList>
            <person name="Pu L."/>
            <person name="Liu H."/>
            <person name="Wang G."/>
            <person name="Li B."/>
            <person name="Xia G."/>
            <person name="Shen M."/>
            <person name="Yang M."/>
        </authorList>
    </citation>
    <scope>NUCLEOTIDE SEQUENCE</scope>
</reference>
<dbReference type="InterPro" id="IPR035973">
    <property type="entry name" value="Cyt_c_oxidase_su3-like_sf"/>
</dbReference>
<accession>A0A516IDH3</accession>
<dbReference type="GO" id="GO:0006123">
    <property type="term" value="P:mitochondrial electron transport, cytochrome c to oxygen"/>
    <property type="evidence" value="ECO:0007669"/>
    <property type="project" value="TreeGrafter"/>
</dbReference>
<evidence type="ECO:0000256" key="1">
    <source>
        <dbReference type="ARBA" id="ARBA00004141"/>
    </source>
</evidence>
<evidence type="ECO:0000313" key="11">
    <source>
        <dbReference type="EMBL" id="QDP14174.1"/>
    </source>
</evidence>
<keyword evidence="7 9" id="KW-0472">Membrane</keyword>
<keyword evidence="6 9" id="KW-1133">Transmembrane helix</keyword>
<dbReference type="PANTHER" id="PTHR11403">
    <property type="entry name" value="CYTOCHROME C OXIDASE SUBUNIT III"/>
    <property type="match status" value="1"/>
</dbReference>
<feature type="domain" description="Heme-copper oxidase subunit III family profile" evidence="10">
    <location>
        <begin position="5"/>
        <end position="264"/>
    </location>
</feature>
<evidence type="ECO:0000256" key="7">
    <source>
        <dbReference type="ARBA" id="ARBA00023136"/>
    </source>
</evidence>
<keyword evidence="8 11" id="KW-0496">Mitochondrion</keyword>
<comment type="subcellular location">
    <subcellularLocation>
        <location evidence="1">Membrane</location>
        <topology evidence="1">Multi-pass membrane protein</topology>
    </subcellularLocation>
</comment>
<dbReference type="GO" id="GO:0004129">
    <property type="term" value="F:cytochrome-c oxidase activity"/>
    <property type="evidence" value="ECO:0007669"/>
    <property type="project" value="InterPro"/>
</dbReference>
<dbReference type="Gene3D" id="1.10.287.70">
    <property type="match status" value="1"/>
</dbReference>
<dbReference type="Gene3D" id="1.20.120.80">
    <property type="entry name" value="Cytochrome c oxidase, subunit III, four-helix bundle"/>
    <property type="match status" value="1"/>
</dbReference>
<name>A0A516IDH3_9BIVA</name>
<evidence type="ECO:0000256" key="5">
    <source>
        <dbReference type="ARBA" id="ARBA00022967"/>
    </source>
</evidence>
<dbReference type="InterPro" id="IPR024791">
    <property type="entry name" value="Cyt_c/ubiquinol_Oxase_su3"/>
</dbReference>
<evidence type="ECO:0000256" key="3">
    <source>
        <dbReference type="ARBA" id="ARBA00015944"/>
    </source>
</evidence>
<feature type="transmembrane region" description="Helical" evidence="9">
    <location>
        <begin position="126"/>
        <end position="150"/>
    </location>
</feature>
<keyword evidence="5" id="KW-1278">Translocase</keyword>
<dbReference type="PANTHER" id="PTHR11403:SF7">
    <property type="entry name" value="CYTOCHROME C OXIDASE SUBUNIT 3"/>
    <property type="match status" value="1"/>
</dbReference>
<proteinExistence type="inferred from homology"/>
<feature type="transmembrane region" description="Helical" evidence="9">
    <location>
        <begin position="43"/>
        <end position="62"/>
    </location>
</feature>
<feature type="transmembrane region" description="Helical" evidence="9">
    <location>
        <begin position="162"/>
        <end position="179"/>
    </location>
</feature>
<dbReference type="Pfam" id="PF00510">
    <property type="entry name" value="COX3"/>
    <property type="match status" value="1"/>
</dbReference>
<evidence type="ECO:0000256" key="2">
    <source>
        <dbReference type="ARBA" id="ARBA00010581"/>
    </source>
</evidence>
<dbReference type="GO" id="GO:0016020">
    <property type="term" value="C:membrane"/>
    <property type="evidence" value="ECO:0007669"/>
    <property type="project" value="UniProtKB-SubCell"/>
</dbReference>
<keyword evidence="4 8" id="KW-0812">Transmembrane</keyword>
<dbReference type="CDD" id="cd01665">
    <property type="entry name" value="Cyt_c_Oxidase_III"/>
    <property type="match status" value="1"/>
</dbReference>
<organism evidence="11">
    <name type="scientific">Anadara antiquata</name>
    <dbReference type="NCBI Taxonomy" id="142560"/>
    <lineage>
        <taxon>Eukaryota</taxon>
        <taxon>Metazoa</taxon>
        <taxon>Spiralia</taxon>
        <taxon>Lophotrochozoa</taxon>
        <taxon>Mollusca</taxon>
        <taxon>Bivalvia</taxon>
        <taxon>Autobranchia</taxon>
        <taxon>Pteriomorphia</taxon>
        <taxon>Arcoida</taxon>
        <taxon>Arcoidea</taxon>
        <taxon>Arcidae</taxon>
        <taxon>Anadara</taxon>
    </lineage>
</organism>
<protein>
    <recommendedName>
        <fullName evidence="3 8">Cytochrome c oxidase subunit 3</fullName>
    </recommendedName>
</protein>
<gene>
    <name evidence="11" type="primary">COX3</name>
</gene>
<dbReference type="InterPro" id="IPR013833">
    <property type="entry name" value="Cyt_c_oxidase_su3_a-hlx"/>
</dbReference>
<evidence type="ECO:0000256" key="4">
    <source>
        <dbReference type="ARBA" id="ARBA00022692"/>
    </source>
</evidence>
<dbReference type="InterPro" id="IPR033945">
    <property type="entry name" value="Cyt_c_oxase_su3_dom"/>
</dbReference>
<dbReference type="InterPro" id="IPR000298">
    <property type="entry name" value="Cyt_c_oxidase-like_su3"/>
</dbReference>